<evidence type="ECO:0000313" key="1">
    <source>
        <dbReference type="EMBL" id="PWJ51819.1"/>
    </source>
</evidence>
<evidence type="ECO:0000313" key="2">
    <source>
        <dbReference type="Proteomes" id="UP000245469"/>
    </source>
</evidence>
<accession>A0A316A2M1</accession>
<dbReference type="Proteomes" id="UP000245469">
    <property type="component" value="Unassembled WGS sequence"/>
</dbReference>
<name>A0A316A2M1_9ACTN</name>
<dbReference type="RefSeq" id="WP_109775408.1">
    <property type="nucleotide sequence ID" value="NZ_QGDQ01000020.1"/>
</dbReference>
<organism evidence="1 2">
    <name type="scientific">Quadrisphaera granulorum</name>
    <dbReference type="NCBI Taxonomy" id="317664"/>
    <lineage>
        <taxon>Bacteria</taxon>
        <taxon>Bacillati</taxon>
        <taxon>Actinomycetota</taxon>
        <taxon>Actinomycetes</taxon>
        <taxon>Kineosporiales</taxon>
        <taxon>Kineosporiaceae</taxon>
        <taxon>Quadrisphaera</taxon>
    </lineage>
</organism>
<protein>
    <submittedName>
        <fullName evidence="1">Uncharacterized protein</fullName>
    </submittedName>
</protein>
<gene>
    <name evidence="1" type="ORF">BXY45_12098</name>
</gene>
<keyword evidence="2" id="KW-1185">Reference proteome</keyword>
<reference evidence="1 2" key="1">
    <citation type="submission" date="2018-03" db="EMBL/GenBank/DDBJ databases">
        <title>Genomic Encyclopedia of Archaeal and Bacterial Type Strains, Phase II (KMG-II): from individual species to whole genera.</title>
        <authorList>
            <person name="Goeker M."/>
        </authorList>
    </citation>
    <scope>NUCLEOTIDE SEQUENCE [LARGE SCALE GENOMIC DNA]</scope>
    <source>
        <strain evidence="1 2">DSM 44889</strain>
    </source>
</reference>
<proteinExistence type="predicted"/>
<sequence>MSAPVVEQRLLSAPRLVAPTGSQAFLLPGVGFVWDYRDWTGSAHAKPRWGAAYKPDLHARCAVTSRLGFRSRSAAVSWLLSLAMPSADAAGVGV</sequence>
<comment type="caution">
    <text evidence="1">The sequence shown here is derived from an EMBL/GenBank/DDBJ whole genome shotgun (WGS) entry which is preliminary data.</text>
</comment>
<dbReference type="EMBL" id="QGDQ01000020">
    <property type="protein sequence ID" value="PWJ51819.1"/>
    <property type="molecule type" value="Genomic_DNA"/>
</dbReference>
<dbReference type="AlphaFoldDB" id="A0A316A2M1"/>